<dbReference type="OrthoDB" id="7012985at2"/>
<reference evidence="2" key="1">
    <citation type="submission" date="2016-10" db="EMBL/GenBank/DDBJ databases">
        <authorList>
            <person name="Varghese N."/>
            <person name="Submissions S."/>
        </authorList>
    </citation>
    <scope>NUCLEOTIDE SEQUENCE [LARGE SCALE GENOMIC DNA]</scope>
    <source>
        <strain evidence="2">2SM5</strain>
    </source>
</reference>
<dbReference type="STRING" id="797277.SAMN05216198_0469"/>
<dbReference type="EMBL" id="LT629748">
    <property type="protein sequence ID" value="SDR80555.1"/>
    <property type="molecule type" value="Genomic_DNA"/>
</dbReference>
<organism evidence="1 2">
    <name type="scientific">Halopseudomonas litoralis</name>
    <dbReference type="NCBI Taxonomy" id="797277"/>
    <lineage>
        <taxon>Bacteria</taxon>
        <taxon>Pseudomonadati</taxon>
        <taxon>Pseudomonadota</taxon>
        <taxon>Gammaproteobacteria</taxon>
        <taxon>Pseudomonadales</taxon>
        <taxon>Pseudomonadaceae</taxon>
        <taxon>Halopseudomonas</taxon>
    </lineage>
</organism>
<gene>
    <name evidence="1" type="ORF">SAMN05216198_0469</name>
</gene>
<evidence type="ECO:0000313" key="2">
    <source>
        <dbReference type="Proteomes" id="UP000243426"/>
    </source>
</evidence>
<keyword evidence="2" id="KW-1185">Reference proteome</keyword>
<proteinExistence type="predicted"/>
<protein>
    <submittedName>
        <fullName evidence="1">Uncharacterized protein</fullName>
    </submittedName>
</protein>
<name>A0A1H1M2J3_9GAMM</name>
<accession>A0A1H1M2J3</accession>
<dbReference type="RefSeq" id="WP_090271860.1">
    <property type="nucleotide sequence ID" value="NZ_LT629748.1"/>
</dbReference>
<sequence length="181" mass="19666">MLVFQPRVHLETKRVSLVNGRKFIRRLIIDLPGAEPSNTRLDLALLGNPTNWDALSESNNPFGHKPLSDLGAPWLRGSQCEWIPPSEGQGLRLSGGFELGKPFMDAPSRLLLRLRYNHPLAMLANVGGVIGGEQGLTYSLDADKGLIPLRDGESTSELSRASLYSLGQGPNAVFLQPKGGQ</sequence>
<dbReference type="Proteomes" id="UP000243426">
    <property type="component" value="Chromosome I"/>
</dbReference>
<dbReference type="AlphaFoldDB" id="A0A1H1M2J3"/>
<evidence type="ECO:0000313" key="1">
    <source>
        <dbReference type="EMBL" id="SDR80555.1"/>
    </source>
</evidence>